<dbReference type="AlphaFoldDB" id="A0A1E5T6L6"/>
<comment type="subcellular location">
    <subcellularLocation>
        <location evidence="1 4">Cell outer membrane</location>
    </subcellularLocation>
</comment>
<dbReference type="InterPro" id="IPR036942">
    <property type="entry name" value="Beta-barrel_TonB_sf"/>
</dbReference>
<feature type="signal peptide" evidence="5">
    <location>
        <begin position="1"/>
        <end position="21"/>
    </location>
</feature>
<dbReference type="Pfam" id="PF00593">
    <property type="entry name" value="TonB_dep_Rec_b-barrel"/>
    <property type="match status" value="1"/>
</dbReference>
<accession>A0A1E5T6L6</accession>
<dbReference type="Pfam" id="PF07715">
    <property type="entry name" value="Plug"/>
    <property type="match status" value="1"/>
</dbReference>
<dbReference type="EMBL" id="MDGQ01000003">
    <property type="protein sequence ID" value="OEK07025.1"/>
    <property type="molecule type" value="Genomic_DNA"/>
</dbReference>
<dbReference type="GO" id="GO:0009279">
    <property type="term" value="C:cell outer membrane"/>
    <property type="evidence" value="ECO:0007669"/>
    <property type="project" value="UniProtKB-SubCell"/>
</dbReference>
<dbReference type="RefSeq" id="WP_069834337.1">
    <property type="nucleotide sequence ID" value="NZ_MDGQ01000003.1"/>
</dbReference>
<name>A0A1E5T6L6_9BACT</name>
<dbReference type="Proteomes" id="UP000095552">
    <property type="component" value="Unassembled WGS sequence"/>
</dbReference>
<evidence type="ECO:0000259" key="7">
    <source>
        <dbReference type="Pfam" id="PF07715"/>
    </source>
</evidence>
<dbReference type="InterPro" id="IPR008969">
    <property type="entry name" value="CarboxyPept-like_regulatory"/>
</dbReference>
<evidence type="ECO:0000256" key="2">
    <source>
        <dbReference type="ARBA" id="ARBA00023136"/>
    </source>
</evidence>
<sequence length="948" mass="105656">MKNVRLVLIASLLAFAQVAFAQTGKIRGTTFDRTNGEPMWGVQVFVVGTQNGAAADFDGKFELTIAPGTYTIQAKFVGTVSVKIENVVVKAGEVTVLDAIWMEPAVSELEDIVVTAEAIKTTDIALLTAKRKSTNLIDGISSQQIKRSGDSDVAGAIKRVPGVSIQGGQYVFVRGLGDRYTKTILNGVEVPGLDPDRNAIQIDIFPTSLIDNIIVYKNFTPDLSADFVGGTVNIETKDFPEEKTMNLSFSVEYNPSMHLRNDFLGYQGGGTDFLGFDDGTRDLPFDGRTGDIPSPILRDPVTESITRSFNPTMATQQESNFANISLGFSIGDQIDWKGKKLGYIGAINYNNTSTFYEQAVDGASVKPTEDDDFALISDTRFQGALGIRDAQLSGLAGLSLKSDKNKYRFQAMHIQNGTERAAQRTRVRSNNNFNTAIVDNLEYTERFLTNFLIAGEHYFNGNESQLEWKVSPTFSTINDKDIRITPFTIDDGLVAINPQEGGEPNRIWRLLTEQNYVAKVDYTKNYAFRGRDAKFKVGASNIYKTRDYEIQNYVTQIRGNQGLLNLDSDPDRLFAEENIWTADRGTGVYIQDNFNLSNAYEGRINITGAYAMSELALSSKLKTILGLRVEQYDQWYTGVNQAGANPNDPTGRVFNDDKVLSSFEFFPSVNFIYNVFENSNLRASYARTIARPSFKEKSTAEIQDVLTGRTFIGNIDLVETNIENFDIRWEYFFGRGETISIGAFYKDFTNPIELVRSDRAANDFSPQNVGNAEITGVELEIRKNLAFITPALENLSFISNITVTDATVNLTPLEQIGRINGLRTGEDFSLTRDFVGQPPYIVNASFAYTDFENFWEASVSYNVQGRTLAVVGVNRTPDTYNVPFNSLNVNLQKSFGMEGEHTFGLRINNILGDLQEREFESFGSANQIETRRDPGTSFRLKYSYNFLR</sequence>
<feature type="chain" id="PRO_5009186136" description="TonB-dependent receptor" evidence="5">
    <location>
        <begin position="22"/>
        <end position="948"/>
    </location>
</feature>
<reference evidence="8 9" key="1">
    <citation type="submission" date="2016-08" db="EMBL/GenBank/DDBJ databases">
        <title>Draft genome of Fabibacter sp. strain SK-8.</title>
        <authorList>
            <person name="Wong S.-K."/>
            <person name="Hamasaki K."/>
            <person name="Yoshizawa S."/>
        </authorList>
    </citation>
    <scope>NUCLEOTIDE SEQUENCE [LARGE SCALE GENOMIC DNA]</scope>
    <source>
        <strain evidence="8 9">SK-8</strain>
    </source>
</reference>
<feature type="domain" description="TonB-dependent receptor-like beta-barrel" evidence="6">
    <location>
        <begin position="519"/>
        <end position="910"/>
    </location>
</feature>
<dbReference type="Pfam" id="PF13715">
    <property type="entry name" value="CarbopepD_reg_2"/>
    <property type="match status" value="1"/>
</dbReference>
<dbReference type="InterPro" id="IPR000531">
    <property type="entry name" value="Beta-barrel_TonB"/>
</dbReference>
<dbReference type="InterPro" id="IPR012910">
    <property type="entry name" value="Plug_dom"/>
</dbReference>
<evidence type="ECO:0000256" key="3">
    <source>
        <dbReference type="ARBA" id="ARBA00023237"/>
    </source>
</evidence>
<comment type="caution">
    <text evidence="8">The sequence shown here is derived from an EMBL/GenBank/DDBJ whole genome shotgun (WGS) entry which is preliminary data.</text>
</comment>
<dbReference type="STRING" id="1563681.BFP71_05040"/>
<keyword evidence="4" id="KW-0798">TonB box</keyword>
<dbReference type="Gene3D" id="2.170.130.10">
    <property type="entry name" value="TonB-dependent receptor, plug domain"/>
    <property type="match status" value="1"/>
</dbReference>
<dbReference type="Gene3D" id="2.60.40.1120">
    <property type="entry name" value="Carboxypeptidase-like, regulatory domain"/>
    <property type="match status" value="1"/>
</dbReference>
<feature type="domain" description="TonB-dependent receptor plug" evidence="7">
    <location>
        <begin position="130"/>
        <end position="230"/>
    </location>
</feature>
<keyword evidence="3" id="KW-0998">Cell outer membrane</keyword>
<comment type="similarity">
    <text evidence="4">Belongs to the TonB-dependent receptor family.</text>
</comment>
<dbReference type="SUPFAM" id="SSF49464">
    <property type="entry name" value="Carboxypeptidase regulatory domain-like"/>
    <property type="match status" value="1"/>
</dbReference>
<evidence type="ECO:0008006" key="10">
    <source>
        <dbReference type="Google" id="ProtNLM"/>
    </source>
</evidence>
<dbReference type="InterPro" id="IPR037066">
    <property type="entry name" value="Plug_dom_sf"/>
</dbReference>
<dbReference type="PANTHER" id="PTHR40980:SF5">
    <property type="entry name" value="TONB-DEPENDENT RECEPTOR"/>
    <property type="match status" value="1"/>
</dbReference>
<keyword evidence="9" id="KW-1185">Reference proteome</keyword>
<organism evidence="8 9">
    <name type="scientific">Roseivirga misakiensis</name>
    <dbReference type="NCBI Taxonomy" id="1563681"/>
    <lineage>
        <taxon>Bacteria</taxon>
        <taxon>Pseudomonadati</taxon>
        <taxon>Bacteroidota</taxon>
        <taxon>Cytophagia</taxon>
        <taxon>Cytophagales</taxon>
        <taxon>Roseivirgaceae</taxon>
        <taxon>Roseivirga</taxon>
    </lineage>
</organism>
<evidence type="ECO:0000256" key="1">
    <source>
        <dbReference type="ARBA" id="ARBA00004442"/>
    </source>
</evidence>
<gene>
    <name evidence="8" type="ORF">BFP71_05040</name>
</gene>
<protein>
    <recommendedName>
        <fullName evidence="10">TonB-dependent receptor</fullName>
    </recommendedName>
</protein>
<evidence type="ECO:0000256" key="5">
    <source>
        <dbReference type="SAM" id="SignalP"/>
    </source>
</evidence>
<evidence type="ECO:0000259" key="6">
    <source>
        <dbReference type="Pfam" id="PF00593"/>
    </source>
</evidence>
<evidence type="ECO:0000313" key="8">
    <source>
        <dbReference type="EMBL" id="OEK07025.1"/>
    </source>
</evidence>
<keyword evidence="5" id="KW-0732">Signal</keyword>
<dbReference type="PANTHER" id="PTHR40980">
    <property type="entry name" value="PLUG DOMAIN-CONTAINING PROTEIN"/>
    <property type="match status" value="1"/>
</dbReference>
<dbReference type="SUPFAM" id="SSF56935">
    <property type="entry name" value="Porins"/>
    <property type="match status" value="1"/>
</dbReference>
<proteinExistence type="inferred from homology"/>
<dbReference type="Gene3D" id="2.40.170.20">
    <property type="entry name" value="TonB-dependent receptor, beta-barrel domain"/>
    <property type="match status" value="1"/>
</dbReference>
<evidence type="ECO:0000256" key="4">
    <source>
        <dbReference type="RuleBase" id="RU003357"/>
    </source>
</evidence>
<evidence type="ECO:0000313" key="9">
    <source>
        <dbReference type="Proteomes" id="UP000095552"/>
    </source>
</evidence>
<dbReference type="OrthoDB" id="9768470at2"/>
<keyword evidence="2 4" id="KW-0472">Membrane</keyword>